<accession>A0ABM7R1F5</accession>
<keyword evidence="1" id="KW-1133">Transmembrane helix</keyword>
<name>A0ABM7R1F5_9GAMM</name>
<evidence type="ECO:0000313" key="2">
    <source>
        <dbReference type="EMBL" id="BCX43893.1"/>
    </source>
</evidence>
<reference evidence="2 3" key="1">
    <citation type="submission" date="2021-05" db="EMBL/GenBank/DDBJ databases">
        <title>Complete Genome Sequence of Stenotrophomonas pavanii strain Y.</title>
        <authorList>
            <person name="Dohra H."/>
            <person name="Mohad Din A.R.J."/>
            <person name="Suzuki K."/>
            <person name="Fatma A."/>
            <person name="Honjyo M."/>
            <person name="Nishimura T."/>
            <person name="Moriuch R."/>
            <person name="Masuda K."/>
            <person name="Minoura A."/>
            <person name="Tashiro Y."/>
            <person name="Futamata H."/>
        </authorList>
    </citation>
    <scope>NUCLEOTIDE SEQUENCE [LARGE SCALE GENOMIC DNA]</scope>
    <source>
        <strain evidence="3">Y</strain>
    </source>
</reference>
<protein>
    <submittedName>
        <fullName evidence="2">Uncharacterized protein</fullName>
    </submittedName>
</protein>
<organism evidence="2 3">
    <name type="scientific">Stenotrophomonas pavanii</name>
    <dbReference type="NCBI Taxonomy" id="487698"/>
    <lineage>
        <taxon>Bacteria</taxon>
        <taxon>Pseudomonadati</taxon>
        <taxon>Pseudomonadota</taxon>
        <taxon>Gammaproteobacteria</taxon>
        <taxon>Lysobacterales</taxon>
        <taxon>Lysobacteraceae</taxon>
        <taxon>Stenotrophomonas</taxon>
    </lineage>
</organism>
<keyword evidence="1" id="KW-0472">Membrane</keyword>
<dbReference type="EMBL" id="AP024684">
    <property type="protein sequence ID" value="BCX43893.1"/>
    <property type="molecule type" value="Genomic_DNA"/>
</dbReference>
<proteinExistence type="predicted"/>
<dbReference type="Proteomes" id="UP000825066">
    <property type="component" value="Chromosome"/>
</dbReference>
<feature type="transmembrane region" description="Helical" evidence="1">
    <location>
        <begin position="20"/>
        <end position="46"/>
    </location>
</feature>
<keyword evidence="1" id="KW-0812">Transmembrane</keyword>
<sequence length="60" mass="6700">MNTAAPTFIEFLDVMRDDTGLLAVAILISVVLLGALLSILIEHVWLTLRHWLQRRKGNGS</sequence>
<gene>
    <name evidence="2" type="ORF">STNY_R20920</name>
</gene>
<keyword evidence="3" id="KW-1185">Reference proteome</keyword>
<evidence type="ECO:0000256" key="1">
    <source>
        <dbReference type="SAM" id="Phobius"/>
    </source>
</evidence>
<evidence type="ECO:0000313" key="3">
    <source>
        <dbReference type="Proteomes" id="UP000825066"/>
    </source>
</evidence>
<dbReference type="RefSeq" id="WP_130768067.1">
    <property type="nucleotide sequence ID" value="NZ_AP024684.1"/>
</dbReference>